<reference evidence="3" key="1">
    <citation type="journal article" date="2017" name="Nat. Microbiol.">
        <title>Global analysis of biosynthetic gene clusters reveals vast potential of secondary metabolite production in Penicillium species.</title>
        <authorList>
            <person name="Nielsen J.C."/>
            <person name="Grijseels S."/>
            <person name="Prigent S."/>
            <person name="Ji B."/>
            <person name="Dainat J."/>
            <person name="Nielsen K.F."/>
            <person name="Frisvad J.C."/>
            <person name="Workman M."/>
            <person name="Nielsen J."/>
        </authorList>
    </citation>
    <scope>NUCLEOTIDE SEQUENCE [LARGE SCALE GENOMIC DNA]</scope>
    <source>
        <strain evidence="3">IBT 29486</strain>
    </source>
</reference>
<dbReference type="EMBL" id="MDYP01000026">
    <property type="protein sequence ID" value="OQE05170.1"/>
    <property type="molecule type" value="Genomic_DNA"/>
</dbReference>
<sequence length="75" mass="8193">MSQFKLRTFASEREPAQPFADNSPVTDGTPTDMKAMVIANYLEDLGPLKRSLSHSTLVTACQLALEGRGPLDLKD</sequence>
<dbReference type="AlphaFoldDB" id="A0A1V6RUG3"/>
<feature type="region of interest" description="Disordered" evidence="1">
    <location>
        <begin position="1"/>
        <end position="30"/>
    </location>
</feature>
<accession>A0A1V6RUG3</accession>
<dbReference type="Proteomes" id="UP000191518">
    <property type="component" value="Unassembled WGS sequence"/>
</dbReference>
<protein>
    <submittedName>
        <fullName evidence="2">Uncharacterized protein</fullName>
    </submittedName>
</protein>
<name>A0A1V6RUG3_9EURO</name>
<evidence type="ECO:0000313" key="3">
    <source>
        <dbReference type="Proteomes" id="UP000191518"/>
    </source>
</evidence>
<proteinExistence type="predicted"/>
<evidence type="ECO:0000313" key="2">
    <source>
        <dbReference type="EMBL" id="OQE05170.1"/>
    </source>
</evidence>
<comment type="caution">
    <text evidence="2">The sequence shown here is derived from an EMBL/GenBank/DDBJ whole genome shotgun (WGS) entry which is preliminary data.</text>
</comment>
<evidence type="ECO:0000256" key="1">
    <source>
        <dbReference type="SAM" id="MobiDB-lite"/>
    </source>
</evidence>
<organism evidence="2 3">
    <name type="scientific">Penicillium vulpinum</name>
    <dbReference type="NCBI Taxonomy" id="29845"/>
    <lineage>
        <taxon>Eukaryota</taxon>
        <taxon>Fungi</taxon>
        <taxon>Dikarya</taxon>
        <taxon>Ascomycota</taxon>
        <taxon>Pezizomycotina</taxon>
        <taxon>Eurotiomycetes</taxon>
        <taxon>Eurotiomycetidae</taxon>
        <taxon>Eurotiales</taxon>
        <taxon>Aspergillaceae</taxon>
        <taxon>Penicillium</taxon>
    </lineage>
</organism>
<gene>
    <name evidence="2" type="ORF">PENVUL_c026G07314</name>
</gene>
<keyword evidence="3" id="KW-1185">Reference proteome</keyword>